<evidence type="ECO:0000313" key="2">
    <source>
        <dbReference type="Proteomes" id="UP000287033"/>
    </source>
</evidence>
<dbReference type="Proteomes" id="UP000287033">
    <property type="component" value="Unassembled WGS sequence"/>
</dbReference>
<proteinExistence type="predicted"/>
<dbReference type="Pfam" id="PF13181">
    <property type="entry name" value="TPR_8"/>
    <property type="match status" value="1"/>
</dbReference>
<sequence length="149" mass="16417">MLKGKAVNVLSEYRPAAEESLSKAVKFEPGLVEAWNQLGEVYWKKGDIVAARTCFSGALTHCKNKVSLRNLSMVLRQLRTEGEDYASNVLSSVEQAKMAVQMDLKDGTSWYILGNAYLSLFFVTGQNPRLAQQALTAYAQAVSVSRVGH</sequence>
<dbReference type="InterPro" id="IPR019734">
    <property type="entry name" value="TPR_rpt"/>
</dbReference>
<dbReference type="AlphaFoldDB" id="A0A401TMP3"/>
<keyword evidence="2" id="KW-1185">Reference proteome</keyword>
<dbReference type="STRING" id="137246.A0A401TMP3"/>
<evidence type="ECO:0008006" key="3">
    <source>
        <dbReference type="Google" id="ProtNLM"/>
    </source>
</evidence>
<dbReference type="OrthoDB" id="423589at2759"/>
<dbReference type="EMBL" id="BEZZ01112451">
    <property type="protein sequence ID" value="GCC43937.1"/>
    <property type="molecule type" value="Genomic_DNA"/>
</dbReference>
<evidence type="ECO:0000313" key="1">
    <source>
        <dbReference type="EMBL" id="GCC43937.1"/>
    </source>
</evidence>
<protein>
    <recommendedName>
        <fullName evidence="3">Tetratricopeptide repeat protein 5 OB fold domain-containing protein</fullName>
    </recommendedName>
</protein>
<comment type="caution">
    <text evidence="1">The sequence shown here is derived from an EMBL/GenBank/DDBJ whole genome shotgun (WGS) entry which is preliminary data.</text>
</comment>
<name>A0A401TMP3_CHIPU</name>
<dbReference type="Gene3D" id="1.25.40.10">
    <property type="entry name" value="Tetratricopeptide repeat domain"/>
    <property type="match status" value="1"/>
</dbReference>
<gene>
    <name evidence="1" type="ORF">chiPu_0027743</name>
</gene>
<accession>A0A401TMP3</accession>
<dbReference type="SUPFAM" id="SSF48452">
    <property type="entry name" value="TPR-like"/>
    <property type="match status" value="1"/>
</dbReference>
<dbReference type="InterPro" id="IPR011990">
    <property type="entry name" value="TPR-like_helical_dom_sf"/>
</dbReference>
<organism evidence="1 2">
    <name type="scientific">Chiloscyllium punctatum</name>
    <name type="common">Brownbanded bambooshark</name>
    <name type="synonym">Hemiscyllium punctatum</name>
    <dbReference type="NCBI Taxonomy" id="137246"/>
    <lineage>
        <taxon>Eukaryota</taxon>
        <taxon>Metazoa</taxon>
        <taxon>Chordata</taxon>
        <taxon>Craniata</taxon>
        <taxon>Vertebrata</taxon>
        <taxon>Chondrichthyes</taxon>
        <taxon>Elasmobranchii</taxon>
        <taxon>Galeomorphii</taxon>
        <taxon>Galeoidea</taxon>
        <taxon>Orectolobiformes</taxon>
        <taxon>Hemiscylliidae</taxon>
        <taxon>Chiloscyllium</taxon>
    </lineage>
</organism>
<reference evidence="1 2" key="1">
    <citation type="journal article" date="2018" name="Nat. Ecol. Evol.">
        <title>Shark genomes provide insights into elasmobranch evolution and the origin of vertebrates.</title>
        <authorList>
            <person name="Hara Y"/>
            <person name="Yamaguchi K"/>
            <person name="Onimaru K"/>
            <person name="Kadota M"/>
            <person name="Koyanagi M"/>
            <person name="Keeley SD"/>
            <person name="Tatsumi K"/>
            <person name="Tanaka K"/>
            <person name="Motone F"/>
            <person name="Kageyama Y"/>
            <person name="Nozu R"/>
            <person name="Adachi N"/>
            <person name="Nishimura O"/>
            <person name="Nakagawa R"/>
            <person name="Tanegashima C"/>
            <person name="Kiyatake I"/>
            <person name="Matsumoto R"/>
            <person name="Murakumo K"/>
            <person name="Nishida K"/>
            <person name="Terakita A"/>
            <person name="Kuratani S"/>
            <person name="Sato K"/>
            <person name="Hyodo S Kuraku.S."/>
        </authorList>
    </citation>
    <scope>NUCLEOTIDE SEQUENCE [LARGE SCALE GENOMIC DNA]</scope>
</reference>
<feature type="non-terminal residue" evidence="1">
    <location>
        <position position="149"/>
    </location>
</feature>